<dbReference type="InterPro" id="IPR011681">
    <property type="entry name" value="GcrA"/>
</dbReference>
<organism evidence="1">
    <name type="scientific">marine metagenome</name>
    <dbReference type="NCBI Taxonomy" id="408172"/>
    <lineage>
        <taxon>unclassified sequences</taxon>
        <taxon>metagenomes</taxon>
        <taxon>ecological metagenomes</taxon>
    </lineage>
</organism>
<proteinExistence type="predicted"/>
<dbReference type="AlphaFoldDB" id="A0A382MWM3"/>
<sequence length="42" mass="4673">MSWTPEREEKLKQLWGKGHTGSQIARMLGDGATRNSVLGKAF</sequence>
<evidence type="ECO:0008006" key="2">
    <source>
        <dbReference type="Google" id="ProtNLM"/>
    </source>
</evidence>
<name>A0A382MWM3_9ZZZZ</name>
<feature type="non-terminal residue" evidence="1">
    <location>
        <position position="42"/>
    </location>
</feature>
<dbReference type="EMBL" id="UINC01095810">
    <property type="protein sequence ID" value="SVC52187.1"/>
    <property type="molecule type" value="Genomic_DNA"/>
</dbReference>
<dbReference type="Pfam" id="PF07750">
    <property type="entry name" value="GcrA"/>
    <property type="match status" value="1"/>
</dbReference>
<protein>
    <recommendedName>
        <fullName evidence="2">GcrA cell cycle regulator</fullName>
    </recommendedName>
</protein>
<reference evidence="1" key="1">
    <citation type="submission" date="2018-05" db="EMBL/GenBank/DDBJ databases">
        <authorList>
            <person name="Lanie J.A."/>
            <person name="Ng W.-L."/>
            <person name="Kazmierczak K.M."/>
            <person name="Andrzejewski T.M."/>
            <person name="Davidsen T.M."/>
            <person name="Wayne K.J."/>
            <person name="Tettelin H."/>
            <person name="Glass J.I."/>
            <person name="Rusch D."/>
            <person name="Podicherti R."/>
            <person name="Tsui H.-C.T."/>
            <person name="Winkler M.E."/>
        </authorList>
    </citation>
    <scope>NUCLEOTIDE SEQUENCE</scope>
</reference>
<evidence type="ECO:0000313" key="1">
    <source>
        <dbReference type="EMBL" id="SVC52187.1"/>
    </source>
</evidence>
<accession>A0A382MWM3</accession>
<gene>
    <name evidence="1" type="ORF">METZ01_LOCUS305041</name>
</gene>